<evidence type="ECO:0000313" key="2">
    <source>
        <dbReference type="Proteomes" id="UP000282876"/>
    </source>
</evidence>
<accession>A0A437AIU9</accession>
<keyword evidence="2" id="KW-1185">Reference proteome</keyword>
<dbReference type="Proteomes" id="UP000282876">
    <property type="component" value="Unassembled WGS sequence"/>
</dbReference>
<reference evidence="1 2" key="1">
    <citation type="submission" date="2018-10" db="EMBL/GenBank/DDBJ databases">
        <title>Draft genome sequence of the microsporidian Tubulinosema ratisbonensis.</title>
        <authorList>
            <person name="Polonais V."/>
            <person name="Peyretaillade E."/>
            <person name="Niehus S."/>
            <person name="Wawrzyniak I."/>
            <person name="Franchet A."/>
            <person name="Gaspin C."/>
            <person name="Reichstadt M."/>
            <person name="Belser C."/>
            <person name="Labadie K."/>
            <person name="Delbac F."/>
            <person name="Ferrandon D."/>
        </authorList>
    </citation>
    <scope>NUCLEOTIDE SEQUENCE [LARGE SCALE GENOMIC DNA]</scope>
    <source>
        <strain evidence="1 2">Franzen</strain>
    </source>
</reference>
<dbReference type="EMBL" id="RCSS01000652">
    <property type="protein sequence ID" value="RVD91090.1"/>
    <property type="molecule type" value="Genomic_DNA"/>
</dbReference>
<protein>
    <submittedName>
        <fullName evidence="1">Uncharacterized protein</fullName>
    </submittedName>
</protein>
<dbReference type="AlphaFoldDB" id="A0A437AIU9"/>
<gene>
    <name evidence="1" type="ORF">TUBRATIS_24720</name>
</gene>
<organism evidence="1 2">
    <name type="scientific">Tubulinosema ratisbonensis</name>
    <dbReference type="NCBI Taxonomy" id="291195"/>
    <lineage>
        <taxon>Eukaryota</taxon>
        <taxon>Fungi</taxon>
        <taxon>Fungi incertae sedis</taxon>
        <taxon>Microsporidia</taxon>
        <taxon>Tubulinosematoidea</taxon>
        <taxon>Tubulinosematidae</taxon>
        <taxon>Tubulinosema</taxon>
    </lineage>
</organism>
<comment type="caution">
    <text evidence="1">The sequence shown here is derived from an EMBL/GenBank/DDBJ whole genome shotgun (WGS) entry which is preliminary data.</text>
</comment>
<dbReference type="VEuPathDB" id="MicrosporidiaDB:TUBRATIS_24720"/>
<sequence length="325" mass="38695">MDTNYKENNLKKKIVLLWVVASTLKLCLASLGTKNELMSDLTLDDTQVKDNPKLLPKNKKQKDFLQETLEITRLMGIARLLHYSTKQHMRHIQHPLAKNLCIIFDHFDQSSSDKKQVVKALNELKRILFNPDDTTYPDGVLTQTYFFRIFFILGQFLTDPNGKKLYDRYQNNPLLKENFVFDKWYGKDNKLNFALSFFRSIDTRQFLHEDVPQKNVFHSDLSFNSLYPKYLYFNVDLIKRKKVEFLDMKKVYQFEYIDQHKVCSYRAVGFLTRERRKVHAYLYENSKWTEFMNDNKSSKFIIIPCPLVVVYEKYAEYHRVIPGGD</sequence>
<evidence type="ECO:0000313" key="1">
    <source>
        <dbReference type="EMBL" id="RVD91090.1"/>
    </source>
</evidence>
<name>A0A437AIU9_9MICR</name>
<proteinExistence type="predicted"/>